<evidence type="ECO:0000313" key="3">
    <source>
        <dbReference type="EMBL" id="PSU35949.1"/>
    </source>
</evidence>
<feature type="signal peptide" evidence="2">
    <location>
        <begin position="1"/>
        <end position="18"/>
    </location>
</feature>
<reference evidence="3 4" key="1">
    <citation type="submission" date="2018-03" db="EMBL/GenBank/DDBJ databases">
        <title>Whole genome sequencing of Histamine producing bacteria.</title>
        <authorList>
            <person name="Butler K."/>
        </authorList>
    </citation>
    <scope>NUCLEOTIDE SEQUENCE [LARGE SCALE GENOMIC DNA]</scope>
    <source>
        <strain evidence="3 4">JCM 13586</strain>
    </source>
</reference>
<comment type="caution">
    <text evidence="3">The sequence shown here is derived from an EMBL/GenBank/DDBJ whole genome shotgun (WGS) entry which is preliminary data.</text>
</comment>
<gene>
    <name evidence="3" type="ORF">C9I99_02725</name>
</gene>
<dbReference type="AlphaFoldDB" id="A0A2T3J3S8"/>
<feature type="region of interest" description="Disordered" evidence="1">
    <location>
        <begin position="21"/>
        <end position="42"/>
    </location>
</feature>
<sequence length="548" mass="61218">MKLCKVALAVSTAVLLSACGGGGDGSEKSDINTGTTPPPETEVDLSTLNSCMESLAQYSFDSSTPVNARSNAFLYHVSRLNHGDDTKQEYKQSEVDVGERVGLPNGLLPDTKVRVTQVSSASAEAPADSWNPSFEHSYVNADNQQYIGSQDVFSRWWSANIDSNKPSDLKLGEVTQYWVDRVDQFSPVQPIRHENLYATYKGMETIDTVLGQRDVCVVEYSSQLTLVNNALEEPEDAIYVVENSTEYIDKDNIVQLSIRNYSEYDPADLDTVTWGYSDYRKELIGLVYEDQLVGVDPENYLVPEGGSATMDQCLATLPDSDYVASANEQIQYLMTRGRGEGEGFVIQDAIYTLTPNSAKGVSWRGRDNLNASTLHGAFMDYSDPSAPPYYEFTETYYDTPDEGVMVGFEATENGFDYIAWGAEHILSERQSATSGYYMPEVRLSHGELLNATPQLDNFKQVTSTVFVGSESLVDHTTGETVLACKEYRRWEANYYTETGEIALDVDGMPVTEFSEEESYYDNRGLIERHRETQLWNSESWTRAKIITH</sequence>
<feature type="chain" id="PRO_5015505216" description="Lipoprotein" evidence="2">
    <location>
        <begin position="19"/>
        <end position="548"/>
    </location>
</feature>
<accession>A0A2T3J3S8</accession>
<keyword evidence="2" id="KW-0732">Signal</keyword>
<dbReference type="PROSITE" id="PS51257">
    <property type="entry name" value="PROKAR_LIPOPROTEIN"/>
    <property type="match status" value="1"/>
</dbReference>
<evidence type="ECO:0000256" key="2">
    <source>
        <dbReference type="SAM" id="SignalP"/>
    </source>
</evidence>
<dbReference type="RefSeq" id="WP_107347304.1">
    <property type="nucleotide sequence ID" value="NZ_PYMH01000001.1"/>
</dbReference>
<protein>
    <recommendedName>
        <fullName evidence="5">Lipoprotein</fullName>
    </recommendedName>
</protein>
<proteinExistence type="predicted"/>
<name>A0A2T3J3S8_9GAMM</name>
<evidence type="ECO:0000256" key="1">
    <source>
        <dbReference type="SAM" id="MobiDB-lite"/>
    </source>
</evidence>
<dbReference type="OrthoDB" id="5713052at2"/>
<dbReference type="EMBL" id="PYMH01000001">
    <property type="protein sequence ID" value="PSU35949.1"/>
    <property type="molecule type" value="Genomic_DNA"/>
</dbReference>
<evidence type="ECO:0008006" key="5">
    <source>
        <dbReference type="Google" id="ProtNLM"/>
    </source>
</evidence>
<dbReference type="Proteomes" id="UP000241222">
    <property type="component" value="Unassembled WGS sequence"/>
</dbReference>
<organism evidence="3 4">
    <name type="scientific">Photobacterium lutimaris</name>
    <dbReference type="NCBI Taxonomy" id="388278"/>
    <lineage>
        <taxon>Bacteria</taxon>
        <taxon>Pseudomonadati</taxon>
        <taxon>Pseudomonadota</taxon>
        <taxon>Gammaproteobacteria</taxon>
        <taxon>Vibrionales</taxon>
        <taxon>Vibrionaceae</taxon>
        <taxon>Photobacterium</taxon>
    </lineage>
</organism>
<keyword evidence="4" id="KW-1185">Reference proteome</keyword>
<evidence type="ECO:0000313" key="4">
    <source>
        <dbReference type="Proteomes" id="UP000241222"/>
    </source>
</evidence>